<evidence type="ECO:0000256" key="1">
    <source>
        <dbReference type="ARBA" id="ARBA00009820"/>
    </source>
</evidence>
<keyword evidence="2" id="KW-1133">Transmembrane helix</keyword>
<reference evidence="3" key="1">
    <citation type="submission" date="2016-01" db="EMBL/GenBank/DDBJ databases">
        <authorList>
            <person name="Mcilroy J.S."/>
            <person name="Karst M S."/>
            <person name="Albertsen M."/>
        </authorList>
    </citation>
    <scope>NUCLEOTIDE SEQUENCE</scope>
    <source>
        <strain evidence="3">Cfx-K</strain>
    </source>
</reference>
<organism evidence="3 4">
    <name type="scientific">Candidatus Promineifilum breve</name>
    <dbReference type="NCBI Taxonomy" id="1806508"/>
    <lineage>
        <taxon>Bacteria</taxon>
        <taxon>Bacillati</taxon>
        <taxon>Chloroflexota</taxon>
        <taxon>Ardenticatenia</taxon>
        <taxon>Candidatus Promineifilales</taxon>
        <taxon>Candidatus Promineifilaceae</taxon>
        <taxon>Candidatus Promineifilum</taxon>
    </lineage>
</organism>
<evidence type="ECO:0000313" key="4">
    <source>
        <dbReference type="Proteomes" id="UP000215027"/>
    </source>
</evidence>
<evidence type="ECO:0000313" key="3">
    <source>
        <dbReference type="EMBL" id="CUS05663.1"/>
    </source>
</evidence>
<dbReference type="SUPFAM" id="SSF82171">
    <property type="entry name" value="DPP6 N-terminal domain-like"/>
    <property type="match status" value="1"/>
</dbReference>
<name>A0A170PJK0_9CHLR</name>
<dbReference type="RefSeq" id="WP_157913303.1">
    <property type="nucleotide sequence ID" value="NZ_LN890656.1"/>
</dbReference>
<dbReference type="KEGG" id="pbf:CFX0092_B0129"/>
<gene>
    <name evidence="3" type="ORF">CFX0092_B0129</name>
</gene>
<dbReference type="Gene3D" id="2.120.10.30">
    <property type="entry name" value="TolB, C-terminal domain"/>
    <property type="match status" value="2"/>
</dbReference>
<dbReference type="InterPro" id="IPR011042">
    <property type="entry name" value="6-blade_b-propeller_TolB-like"/>
</dbReference>
<evidence type="ECO:0000256" key="2">
    <source>
        <dbReference type="SAM" id="Phobius"/>
    </source>
</evidence>
<dbReference type="OrthoDB" id="5240813at2"/>
<feature type="transmembrane region" description="Helical" evidence="2">
    <location>
        <begin position="20"/>
        <end position="40"/>
    </location>
</feature>
<keyword evidence="2" id="KW-0812">Transmembrane</keyword>
<dbReference type="AlphaFoldDB" id="A0A170PJK0"/>
<dbReference type="Pfam" id="PF07676">
    <property type="entry name" value="PD40"/>
    <property type="match status" value="6"/>
</dbReference>
<dbReference type="Proteomes" id="UP000215027">
    <property type="component" value="Chromosome II"/>
</dbReference>
<dbReference type="EMBL" id="LN890656">
    <property type="protein sequence ID" value="CUS05663.1"/>
    <property type="molecule type" value="Genomic_DNA"/>
</dbReference>
<dbReference type="PANTHER" id="PTHR36842">
    <property type="entry name" value="PROTEIN TOLB HOMOLOG"/>
    <property type="match status" value="1"/>
</dbReference>
<sequence>MLQREWSKGRGRRIRVAGRLLPLVALGWAAAALAAGMLFIPGGEGDGPSLNAAVSADGRYVAFASDAANLVSDDDNGLRDVFLHDTQTGDTVRISVAHDGNDADDASDWPSISADGRYVAYQSFASNLLLIDNNMEPDIFVYDRQTGATTRASLTSEGNPAAGASFEPAISADGRFVAFASTAINLDPADDDPAYDVFLHDRQTGDTELISFDAAEERGVGFAGAPALSADGRLVAFSSGSPDLVPNDDNGLEDIFVRDRQTGQTARVSVDANGAEADGDSYEPSLSADGRYVAFWSYAANLVGSDTGGWAGVYVHDRQTGDITLASRAGEDGVADGDSFRPRLSADGRYVVFESEATNLTGTPDTNQVADVVIHDRQTGGTALASVGAAGPGDGESLRPALSADGGHVAFHSDAANLVADDGNGVGDVFLRHRAAGTTARVSLAAAEAEPPDEMVYLSFVVALD</sequence>
<keyword evidence="2" id="KW-0472">Membrane</keyword>
<comment type="similarity">
    <text evidence="1">Belongs to the TolB family.</text>
</comment>
<dbReference type="PANTHER" id="PTHR36842:SF2">
    <property type="entry name" value="SLR0505 PROTEIN"/>
    <property type="match status" value="1"/>
</dbReference>
<proteinExistence type="inferred from homology"/>
<protein>
    <submittedName>
        <fullName evidence="3">WD40 domain protein beta Propeller</fullName>
    </submittedName>
</protein>
<keyword evidence="4" id="KW-1185">Reference proteome</keyword>
<accession>A0A170PJK0</accession>
<dbReference type="InterPro" id="IPR011659">
    <property type="entry name" value="WD40"/>
</dbReference>